<organism evidence="1 2">
    <name type="scientific">Penicillium italicum</name>
    <name type="common">Blue mold</name>
    <dbReference type="NCBI Taxonomy" id="40296"/>
    <lineage>
        <taxon>Eukaryota</taxon>
        <taxon>Fungi</taxon>
        <taxon>Dikarya</taxon>
        <taxon>Ascomycota</taxon>
        <taxon>Pezizomycotina</taxon>
        <taxon>Eurotiomycetes</taxon>
        <taxon>Eurotiomycetidae</taxon>
        <taxon>Eurotiales</taxon>
        <taxon>Aspergillaceae</taxon>
        <taxon>Penicillium</taxon>
    </lineage>
</organism>
<evidence type="ECO:0000313" key="2">
    <source>
        <dbReference type="Proteomes" id="UP000030104"/>
    </source>
</evidence>
<dbReference type="Proteomes" id="UP000030104">
    <property type="component" value="Unassembled WGS sequence"/>
</dbReference>
<proteinExistence type="predicted"/>
<dbReference type="HOGENOM" id="CLU_028989_0_0_1"/>
<dbReference type="SUPFAM" id="SSF50494">
    <property type="entry name" value="Trypsin-like serine proteases"/>
    <property type="match status" value="1"/>
</dbReference>
<dbReference type="STRING" id="40296.A0A0A2L942"/>
<dbReference type="PhylomeDB" id="A0A0A2L942"/>
<protein>
    <submittedName>
        <fullName evidence="1">Peptidase S64, Ssy5</fullName>
    </submittedName>
</protein>
<name>A0A0A2L942_PENIT</name>
<dbReference type="EMBL" id="JQGA01000243">
    <property type="protein sequence ID" value="KGO76504.1"/>
    <property type="molecule type" value="Genomic_DNA"/>
</dbReference>
<dbReference type="AlphaFoldDB" id="A0A0A2L942"/>
<reference evidence="1 2" key="1">
    <citation type="journal article" date="2015" name="Mol. Plant Microbe Interact.">
        <title>Genome, transcriptome, and functional analyses of Penicillium expansum provide new insights into secondary metabolism and pathogenicity.</title>
        <authorList>
            <person name="Ballester A.R."/>
            <person name="Marcet-Houben M."/>
            <person name="Levin E."/>
            <person name="Sela N."/>
            <person name="Selma-Lazaro C."/>
            <person name="Carmona L."/>
            <person name="Wisniewski M."/>
            <person name="Droby S."/>
            <person name="Gonzalez-Candelas L."/>
            <person name="Gabaldon T."/>
        </authorList>
    </citation>
    <scope>NUCLEOTIDE SEQUENCE [LARGE SCALE GENOMIC DNA]</scope>
    <source>
        <strain evidence="1 2">PHI-1</strain>
    </source>
</reference>
<sequence length="629" mass="70153">MSSTATSSAFSKASSHSLSFCSTSEASSPFGGASSVDRHGFLKSSHRVGGPNLCSLPAYTSTNVPSRFRTFASKTENCAKSILEHLSLQFVFVELVGRWSKINQESEPILTILAVMPDQPNPDTWYRAVRQIHTELQEKVPKISVELIEEKLYNGIYCSPVNSSHPIFSKWPSIVEYILSHCDTRDWTALECWRYGTDTVRERNPVTVIVQVLETSTNPFITAARHLHGILAYFELAEVDVLFQRDTNRQFIEDPSLPVDVCSAGILPGVSLGIHQCSAGTSTLGGLVQLQFANNPQWRTFALTCFHAIWPPENHRDIPRLNTIANAQQAIKSWEFLPLDPREPKTFPDIAEQILRVDHPSLRDLKNTIQQNDSIIASIRTQRFLEYEEEINKGKDGWLPESAKSAYHTMVQRIQATEQARAPFITMRDSGNYFLGYVYAGSGVNRTRKTRRANEELRKQLRTISTDWALIDIESGRLRPQQHGDGISDHKPFNYGRRVHFSGPFGYDPDLEAVDGLELQKSGRSSGITSGTYSKLECVQFTHLKTDQGMAVIIPTFEYKIASRRGTDFAEKGDSGSWVYTLGGEVLGMLKGGNESHGTGTMTLMSDIFDDIKSVTGATQVRIAPPPNA</sequence>
<dbReference type="InterPro" id="IPR009003">
    <property type="entry name" value="Peptidase_S1_PA"/>
</dbReference>
<dbReference type="OMA" id="INTISCH"/>
<keyword evidence="2" id="KW-1185">Reference proteome</keyword>
<comment type="caution">
    <text evidence="1">The sequence shown here is derived from an EMBL/GenBank/DDBJ whole genome shotgun (WGS) entry which is preliminary data.</text>
</comment>
<accession>A0A0A2L942</accession>
<evidence type="ECO:0000313" key="1">
    <source>
        <dbReference type="EMBL" id="KGO76504.1"/>
    </source>
</evidence>
<gene>
    <name evidence="1" type="ORF">PITC_087830</name>
</gene>
<dbReference type="OrthoDB" id="5424209at2759"/>